<reference evidence="5 6" key="1">
    <citation type="submission" date="2023-08" db="EMBL/GenBank/DDBJ databases">
        <title>A Necator americanus chromosomal reference genome.</title>
        <authorList>
            <person name="Ilik V."/>
            <person name="Petrzelkova K.J."/>
            <person name="Pardy F."/>
            <person name="Fuh T."/>
            <person name="Niatou-Singa F.S."/>
            <person name="Gouil Q."/>
            <person name="Baker L."/>
            <person name="Ritchie M.E."/>
            <person name="Jex A.R."/>
            <person name="Gazzola D."/>
            <person name="Li H."/>
            <person name="Toshio Fujiwara R."/>
            <person name="Zhan B."/>
            <person name="Aroian R.V."/>
            <person name="Pafco B."/>
            <person name="Schwarz E.M."/>
        </authorList>
    </citation>
    <scope>NUCLEOTIDE SEQUENCE [LARGE SCALE GENOMIC DNA]</scope>
    <source>
        <strain evidence="5 6">Aroian</strain>
        <tissue evidence="5">Whole animal</tissue>
    </source>
</reference>
<feature type="repeat" description="ANK" evidence="3">
    <location>
        <begin position="509"/>
        <end position="541"/>
    </location>
</feature>
<dbReference type="InterPro" id="IPR036770">
    <property type="entry name" value="Ankyrin_rpt-contain_sf"/>
</dbReference>
<feature type="repeat" description="ANK" evidence="3">
    <location>
        <begin position="611"/>
        <end position="643"/>
    </location>
</feature>
<dbReference type="PROSITE" id="PS50297">
    <property type="entry name" value="ANK_REP_REGION"/>
    <property type="match status" value="11"/>
</dbReference>
<feature type="repeat" description="ANK" evidence="3">
    <location>
        <begin position="407"/>
        <end position="440"/>
    </location>
</feature>
<dbReference type="Proteomes" id="UP001303046">
    <property type="component" value="Unassembled WGS sequence"/>
</dbReference>
<comment type="caution">
    <text evidence="5">The sequence shown here is derived from an EMBL/GenBank/DDBJ whole genome shotgun (WGS) entry which is preliminary data.</text>
</comment>
<feature type="repeat" description="ANK" evidence="3">
    <location>
        <begin position="1039"/>
        <end position="1071"/>
    </location>
</feature>
<organism evidence="5 6">
    <name type="scientific">Necator americanus</name>
    <name type="common">Human hookworm</name>
    <dbReference type="NCBI Taxonomy" id="51031"/>
    <lineage>
        <taxon>Eukaryota</taxon>
        <taxon>Metazoa</taxon>
        <taxon>Ecdysozoa</taxon>
        <taxon>Nematoda</taxon>
        <taxon>Chromadorea</taxon>
        <taxon>Rhabditida</taxon>
        <taxon>Rhabditina</taxon>
        <taxon>Rhabditomorpha</taxon>
        <taxon>Strongyloidea</taxon>
        <taxon>Ancylostomatidae</taxon>
        <taxon>Bunostominae</taxon>
        <taxon>Necator</taxon>
    </lineage>
</organism>
<feature type="repeat" description="ANK" evidence="3">
    <location>
        <begin position="803"/>
        <end position="835"/>
    </location>
</feature>
<dbReference type="SUPFAM" id="SSF48403">
    <property type="entry name" value="Ankyrin repeat"/>
    <property type="match status" value="4"/>
</dbReference>
<dbReference type="PANTHER" id="PTHR24123">
    <property type="entry name" value="ANKYRIN REPEAT-CONTAINING"/>
    <property type="match status" value="1"/>
</dbReference>
<evidence type="ECO:0008006" key="7">
    <source>
        <dbReference type="Google" id="ProtNLM"/>
    </source>
</evidence>
<dbReference type="PROSITE" id="PS50088">
    <property type="entry name" value="ANK_REPEAT"/>
    <property type="match status" value="14"/>
</dbReference>
<evidence type="ECO:0000313" key="5">
    <source>
        <dbReference type="EMBL" id="KAK6748291.1"/>
    </source>
</evidence>
<proteinExistence type="predicted"/>
<dbReference type="PANTHER" id="PTHR24123:SF33">
    <property type="entry name" value="PROTEIN HOS4"/>
    <property type="match status" value="1"/>
</dbReference>
<evidence type="ECO:0000313" key="6">
    <source>
        <dbReference type="Proteomes" id="UP001303046"/>
    </source>
</evidence>
<dbReference type="Pfam" id="PF13857">
    <property type="entry name" value="Ank_5"/>
    <property type="match status" value="1"/>
</dbReference>
<keyword evidence="6" id="KW-1185">Reference proteome</keyword>
<evidence type="ECO:0000256" key="1">
    <source>
        <dbReference type="ARBA" id="ARBA00022737"/>
    </source>
</evidence>
<accession>A0ABR1DE34</accession>
<feature type="repeat" description="ANK" evidence="3">
    <location>
        <begin position="476"/>
        <end position="508"/>
    </location>
</feature>
<sequence>MFFSRSDAGTVLAQSKFLPRFFPSSHSEYSSEAVRFGLQKTARLHKHKSQKSLRSSPRSKWTNIQRKVLLMHSEIVHAYDLQKFKPKHVEMTCLHFPSAVESAPFSDDALSHAVGYRTSCPKTTHCRWVVIRAPQYVIPVFYSSDSLQCMINTAFLAHSTRSRREHRPGMTVSCVESDLGIAILMKNEAMVKSMICEGVDVNHTDSLGSSPLHYAAFTGDVNFMLMLLEIGADFNAQDSLGLTPLHRAVAAMHYDAAELLIDKGCDPGIQSKALQTPLHICAIHNVPSIADLLLRKRYPMLDSADARGCTALHHAAYLGHVEVAESLLKAGINMAAVDKLGRTAMHSVACGGSIKMLAVLREAGAKITVRDFRGRTVAHYAAVASQTAFLSAILKIDKELLNVTDDDGYTPLHYAVQSGQNSKTIELLVENGCDVLAAANDGTTALHIAATLAESAIPIEYMVKCKGIDLNARNVDGMTPLHLASEWSKVSRVDALIKAGAEIDAKSHDAATPLHCAAIGGHQLVVKHLLKYSADVNAKMKGDLTPLHLAAHNSCRTVVQTLVELGADIEAKDASSRTPLLLAAGSIASNGAFTVEYLVNNNASVDAADDYGHTPLHWAASKGLEKTVEFLLKGGADANRPDNRGRNALHMAVLSRSRATQALLCEANPKIVNHQDSNGFYPLHYAAYKGDDKLCTFLLKLMDNIVEMPTSGVQRAITPLHLAAMHNMPKPLLPLAEAVKKKTVIAQKLTRNRLSLDRPLFAIMDARNRIPLHYAMKYGNFEPTKILLSQPGAELCLTWRDKDEMTPLHLAAANGKNTCIEWVLRNFSKISVNRRDSKGRSAGMLSMTSLSGPYWPLIQKSNMERGDNMGRGYLHRAVYSKSEDALKRVLQKCNPNVKDVNGVTPLHVAAAVGWADAVIALLSYGANRIATDNRGFTPIDWAAAYNRLDVLGELIPCSRGSSTDSALGSGGTTSSPFDTSGDGGSSFMAGTTAVTLDTPDDHKLCGRAGLLLASYFGHLSAIVYLLEYNPNLISARDPHGRTALHLAAWRGCYECVDYLIEKRVSVEAVDDHGATALMYAVKDPKAVHVVEYLLNHGVDVSKRDDSGNTVLHHCCLSKNEEGGKMLTSYLDKFDPQRVLCNATNDNGETALHIAVRHDPDIIDCMRLVLACMMDTPAAEVSSLFLSDRRQSQSTIYRKSSLEAEDAEFY</sequence>
<dbReference type="EMBL" id="JAVFWL010000004">
    <property type="protein sequence ID" value="KAK6748291.1"/>
    <property type="molecule type" value="Genomic_DNA"/>
</dbReference>
<feature type="repeat" description="ANK" evidence="3">
    <location>
        <begin position="1072"/>
        <end position="1105"/>
    </location>
</feature>
<feature type="repeat" description="ANK" evidence="3">
    <location>
        <begin position="207"/>
        <end position="239"/>
    </location>
</feature>
<dbReference type="InterPro" id="IPR051165">
    <property type="entry name" value="Multifunctional_ANK_Repeat"/>
</dbReference>
<evidence type="ECO:0000256" key="2">
    <source>
        <dbReference type="ARBA" id="ARBA00023043"/>
    </source>
</evidence>
<dbReference type="InterPro" id="IPR002110">
    <property type="entry name" value="Ankyrin_rpt"/>
</dbReference>
<gene>
    <name evidence="5" type="primary">Necator_chrIV.g14408</name>
    <name evidence="5" type="ORF">RB195_001114</name>
</gene>
<feature type="region of interest" description="Disordered" evidence="4">
    <location>
        <begin position="961"/>
        <end position="982"/>
    </location>
</feature>
<dbReference type="Gene3D" id="1.25.40.20">
    <property type="entry name" value="Ankyrin repeat-containing domain"/>
    <property type="match status" value="7"/>
</dbReference>
<feature type="repeat" description="ANK" evidence="3">
    <location>
        <begin position="542"/>
        <end position="574"/>
    </location>
</feature>
<feature type="repeat" description="ANK" evidence="3">
    <location>
        <begin position="307"/>
        <end position="339"/>
    </location>
</feature>
<feature type="repeat" description="ANK" evidence="3">
    <location>
        <begin position="240"/>
        <end position="272"/>
    </location>
</feature>
<protein>
    <recommendedName>
        <fullName evidence="7">Ankyrin repeat protein</fullName>
    </recommendedName>
</protein>
<feature type="repeat" description="ANK" evidence="3">
    <location>
        <begin position="901"/>
        <end position="933"/>
    </location>
</feature>
<keyword evidence="2 3" id="KW-0040">ANK repeat</keyword>
<feature type="repeat" description="ANK" evidence="3">
    <location>
        <begin position="340"/>
        <end position="372"/>
    </location>
</feature>
<dbReference type="SMART" id="SM00248">
    <property type="entry name" value="ANK"/>
    <property type="match status" value="27"/>
</dbReference>
<evidence type="ECO:0000256" key="3">
    <source>
        <dbReference type="PROSITE-ProRule" id="PRU00023"/>
    </source>
</evidence>
<keyword evidence="1" id="KW-0677">Repeat</keyword>
<dbReference type="Pfam" id="PF12796">
    <property type="entry name" value="Ank_2"/>
    <property type="match status" value="9"/>
</dbReference>
<name>A0ABR1DE34_NECAM</name>
<feature type="repeat" description="ANK" evidence="3">
    <location>
        <begin position="575"/>
        <end position="610"/>
    </location>
</feature>
<feature type="compositionally biased region" description="Polar residues" evidence="4">
    <location>
        <begin position="961"/>
        <end position="978"/>
    </location>
</feature>
<evidence type="ECO:0000256" key="4">
    <source>
        <dbReference type="SAM" id="MobiDB-lite"/>
    </source>
</evidence>
<dbReference type="PRINTS" id="PR01415">
    <property type="entry name" value="ANKYRIN"/>
</dbReference>